<evidence type="ECO:0000259" key="5">
    <source>
        <dbReference type="Pfam" id="PF23099"/>
    </source>
</evidence>
<evidence type="ECO:0000313" key="6">
    <source>
        <dbReference type="EMBL" id="KIW77001.1"/>
    </source>
</evidence>
<feature type="compositionally biased region" description="Basic residues" evidence="2">
    <location>
        <begin position="2561"/>
        <end position="2573"/>
    </location>
</feature>
<dbReference type="RefSeq" id="XP_013280809.1">
    <property type="nucleotide sequence ID" value="XM_013425355.1"/>
</dbReference>
<dbReference type="PROSITE" id="PS50077">
    <property type="entry name" value="HEAT_REPEAT"/>
    <property type="match status" value="1"/>
</dbReference>
<dbReference type="AlphaFoldDB" id="A0A0D2DH59"/>
<gene>
    <name evidence="6" type="ORF">Z517_09445</name>
</gene>
<dbReference type="Pfam" id="PF20416">
    <property type="entry name" value="UTP20"/>
    <property type="match status" value="1"/>
</dbReference>
<feature type="region of interest" description="Disordered" evidence="2">
    <location>
        <begin position="2536"/>
        <end position="2591"/>
    </location>
</feature>
<dbReference type="Gene3D" id="1.25.10.10">
    <property type="entry name" value="Leucine-rich Repeat Variant"/>
    <property type="match status" value="3"/>
</dbReference>
<dbReference type="SUPFAM" id="SSF48371">
    <property type="entry name" value="ARM repeat"/>
    <property type="match status" value="3"/>
</dbReference>
<evidence type="ECO:0000256" key="1">
    <source>
        <dbReference type="PROSITE-ProRule" id="PRU00103"/>
    </source>
</evidence>
<dbReference type="Proteomes" id="UP000053029">
    <property type="component" value="Unassembled WGS sequence"/>
</dbReference>
<feature type="repeat" description="HEAT" evidence="1">
    <location>
        <begin position="2171"/>
        <end position="2209"/>
    </location>
</feature>
<sequence>MASTPPGFRSSVSRRPKKATASTKRHRFESFTKRIEQLKIDPVHTVRRVKPSKNDADVLQSFFHTALQGWAELNLSATFTSFLNKASPLCENLPQVLHHADKIFEILAEHIEKRDELALEPLLSLLAQLAHDLNHGFEPYFQRTVQLVAEIAAAADKTEVVERCFNCLAFLFKYLSKLLLRDLRPLLDIMIPYLSFRKDYIVRFSAESLSFLLRKAAIAHHTRGSPLVLAVKHLLKVLSEQERATDFSPYQFGVMSLFVESARGVDQQLHSCAPSLVQCLLDCARLMKQQAQVQSAVDGILTALIHETTSDTFKPIQDVVLDAARESAASEEASQISFALRILLVIIGTQRGSRISEWTVVIEAFQVIAAIAWSLNEEKMHTNSMLAITIAAVIQYAPLDHLLPVSQPLLDSAAEQFSPREFYAFSTACAELGPERFTNFVLPELQKYIAKHWSDDEVSLYYMLERLQQNKIGFGRSADARTITCPADFGSFILSHLSAEQQDEDASDIEHLAGRLRFSKGACLFGDSEYTTGSLNAFHALLTHVLENVSSDLDLRQRTVLGWGFDTFVELAPADDPRLNDLASRVPKLSPVVFHLPAFVQATGRLFGKVARVEGVESRVFDNVRRILMRNLLSTSFSLKKGSAQLLRGLGCLRVRSWLHETIRLTLDILNTPYTPADARKIAMLLRRLLHQQKHIPEDSSFQDLIPLFCCGLMPHYHDQTRLEVCNFLSQMVHTTFSEETVVNVALQWLQSPADSMQLPQKDVPDSKSHLSCFECSNLAHLDSLSSSVSSDFENSGERFRSLIENDHRLENPDRPPPDGRSLALQLLSAMPGSAERRSRSLVPIFLAAPFTRAQLQPKPGSDTSTSSHTLSPDIDDHEWSLRDRKAMLALLGQFLNPRALFRSSEVHEKLIDLLGNGNDAIRKLALQAVLTWRDPVLVQYEAILLQLADGQPETSFIGKCLASTEEEGHVRPADRDTVIPVILRLFFGIIVGRAGTSGSQDARRKSLLRILLALPGNEVSTFLDIALGKLKDVKVQADAPDLACLTQAYIPEDQQYGFLRLLLSMMETFQQDFHPYGEQVIDAVMFCVQASHQGQTAGVKQTGTGALTRNIRRSCFQCLALLFQHCHAVEWPRYLRSLFSCAISPRLDIFASETSQGISGLLRLFSTWARSPDYIDFLVDYDQRVLAVIWQTLGATSTPEPVKQFILAEFALPLADLIEDEDPTWSNKARKLLMTDANGLFTSLSTLLEQSRARIISGSSTVIATTTIILGKVAPLAQSPESRQSIVKLLTALLSDDKLLVPPHVKGKLLLSVQRFLAVDATLDESSHLDLLTLVSSLFNYFKDQANRQLLCDVLEMLATSNVQLAQIARLCKDVNAMSAERLDEIDYDRRLQAFQSIPALELTATGSIYQPIIYNLLFFLRTSDDLTIRSNALDCLKQMIVRFCEAENPHLNDTMVNSVLAVTKKCMSHESEIVRADFVTLLGLLVRHARNNGDLRNMTPLLVGNDEEASFFSNILHIQAHRRLRAIRRLVSEVEKGQINAANIVEIFIPLLKMFAYDPRTDETAQSVKGESITAIGTLLEWIDWKNFRMLFRRYKNDLDVSSGKPKANHRLLTCAVDALLSANSRRPTNSNSEDRPIPYLAMSLPSTTTVEKELRSQFIPKLADLVHYKDETEISLRLPFAVVAIKLITLLPPEEIPLLASPIILDIAQILRSRSQESRDAARKALCEIVLLLGPTSLQFVLREMRTALTKGYQLHVVSYTLHAILVALVPQIEHGALDYCCEELVSVIMDDIFGAVGQEKDNQDYVSSMKEVKSSKSSDSMELLARSISIPFASKLVAPIQIVLSGNLSAKQVRQVDELLRRIGSSLSQNPSASPRDVLTFAYQLIQSLYQQKETGPSEVPGHKEMNRKRYLVDFSTGKSNQSRNSALSYKLAKFALDLVRSTFQRSAETLTAENVHGFLPIIGDALIEGQEDVKISALRLLSAVVKLPMPKLEQDSPLYIAEAVKMVRNSTSTNEEGAQAALKFLAAILRERKSVVVRESDIAEILHRIAPDIAEPDRQGVTFNFIRAVMARKIQLPELYDLADKIGAMMVTNQSKGARDVARGLFVHFLLDYPQSSSRWSKQQRFLMTNLEYEHPEGRQSIMEAIYALVGKMKGEAAQELIQAFFIPILLRMVNDDNEQCRKLAGVLLGQLFSLVEGNSLKDTLALLDSWVDQGENSKLKQLSMQAYTILLDTDVSLTQDQIVQIRTNINKSLEVTSVTDEEVWEIRFQSLQLLSKLVGRHPAAALNSMQQPLWSHVWPSLTHPNPWIQSTSASLINQFFSHCGSTARGRIPLPCDHGLSLDSDDLLGILKDTTRILRHTIGNDNLSMEVEQILLFLGQYLNANSLGIEVGRNASETQKAEEADSDEDSSAEEGGHSIRATQYLLDQLARTLRRETTTLTSAALLPKKSSLRLLSNLIPALSMSNATVNAVLLPLQHLTDTNTIPPRSADPTFAATYQNLIELAHEVMAGMQKKLGDAAYVKAVTEVSKTMRERREERRAKRRIEQVAEPEKAARDKKRKSDRKKERKREMGRAHQKRRMEGGGM</sequence>
<dbReference type="HOGENOM" id="CLU_000327_0_0_1"/>
<dbReference type="InterPro" id="IPR011430">
    <property type="entry name" value="UTP20_N"/>
</dbReference>
<feature type="domain" description="U3 small nucleolar RNA-associated protein 20 C-terminal" evidence="5">
    <location>
        <begin position="2503"/>
        <end position="2575"/>
    </location>
</feature>
<evidence type="ECO:0000256" key="2">
    <source>
        <dbReference type="SAM" id="MobiDB-lite"/>
    </source>
</evidence>
<dbReference type="InterPro" id="IPR057525">
    <property type="entry name" value="UTP20_C"/>
</dbReference>
<dbReference type="VEuPathDB" id="FungiDB:Z517_09445"/>
<reference evidence="6 7" key="1">
    <citation type="submission" date="2015-01" db="EMBL/GenBank/DDBJ databases">
        <title>The Genome Sequence of Fonsecaea pedrosoi CBS 271.37.</title>
        <authorList>
            <consortium name="The Broad Institute Genomics Platform"/>
            <person name="Cuomo C."/>
            <person name="de Hoog S."/>
            <person name="Gorbushina A."/>
            <person name="Stielow B."/>
            <person name="Teixiera M."/>
            <person name="Abouelleil A."/>
            <person name="Chapman S.B."/>
            <person name="Priest M."/>
            <person name="Young S.K."/>
            <person name="Wortman J."/>
            <person name="Nusbaum C."/>
            <person name="Birren B."/>
        </authorList>
    </citation>
    <scope>NUCLEOTIDE SEQUENCE [LARGE SCALE GENOMIC DNA]</scope>
    <source>
        <strain evidence="6 7">CBS 271.37</strain>
    </source>
</reference>
<dbReference type="EMBL" id="KN846974">
    <property type="protein sequence ID" value="KIW77001.1"/>
    <property type="molecule type" value="Genomic_DNA"/>
</dbReference>
<feature type="compositionally biased region" description="Basic residues" evidence="2">
    <location>
        <begin position="12"/>
        <end position="26"/>
    </location>
</feature>
<dbReference type="InterPro" id="IPR046523">
    <property type="entry name" value="UTP20_dom"/>
</dbReference>
<protein>
    <submittedName>
        <fullName evidence="6">Uncharacterized protein</fullName>
    </submittedName>
</protein>
<dbReference type="Pfam" id="PF23099">
    <property type="entry name" value="UTP20_C"/>
    <property type="match status" value="1"/>
</dbReference>
<name>A0A0D2DH59_9EURO</name>
<dbReference type="InterPro" id="IPR016024">
    <property type="entry name" value="ARM-type_fold"/>
</dbReference>
<dbReference type="GO" id="GO:0032040">
    <property type="term" value="C:small-subunit processome"/>
    <property type="evidence" value="ECO:0007669"/>
    <property type="project" value="TreeGrafter"/>
</dbReference>
<organism evidence="6 7">
    <name type="scientific">Fonsecaea pedrosoi CBS 271.37</name>
    <dbReference type="NCBI Taxonomy" id="1442368"/>
    <lineage>
        <taxon>Eukaryota</taxon>
        <taxon>Fungi</taxon>
        <taxon>Dikarya</taxon>
        <taxon>Ascomycota</taxon>
        <taxon>Pezizomycotina</taxon>
        <taxon>Eurotiomycetes</taxon>
        <taxon>Chaetothyriomycetidae</taxon>
        <taxon>Chaetothyriales</taxon>
        <taxon>Herpotrichiellaceae</taxon>
        <taxon>Fonsecaea</taxon>
    </lineage>
</organism>
<dbReference type="GeneID" id="25308935"/>
<feature type="region of interest" description="Disordered" evidence="2">
    <location>
        <begin position="2401"/>
        <end position="2422"/>
    </location>
</feature>
<dbReference type="InterPro" id="IPR011989">
    <property type="entry name" value="ARM-like"/>
</dbReference>
<feature type="domain" description="U3 small nucleolar RNA-associated protein 20 N-terminal" evidence="3">
    <location>
        <begin position="879"/>
        <end position="1472"/>
    </location>
</feature>
<proteinExistence type="predicted"/>
<evidence type="ECO:0000313" key="7">
    <source>
        <dbReference type="Proteomes" id="UP000053029"/>
    </source>
</evidence>
<keyword evidence="7" id="KW-1185">Reference proteome</keyword>
<evidence type="ECO:0000259" key="4">
    <source>
        <dbReference type="Pfam" id="PF20416"/>
    </source>
</evidence>
<feature type="domain" description="U3 small nucleolar RNA-associated protein 20" evidence="4">
    <location>
        <begin position="1673"/>
        <end position="1890"/>
    </location>
</feature>
<feature type="compositionally biased region" description="Polar residues" evidence="2">
    <location>
        <begin position="862"/>
        <end position="871"/>
    </location>
</feature>
<dbReference type="PANTHER" id="PTHR17695:SF11">
    <property type="entry name" value="SMALL SUBUNIT PROCESSOME COMPONENT 20 HOMOLOG"/>
    <property type="match status" value="1"/>
</dbReference>
<evidence type="ECO:0000259" key="3">
    <source>
        <dbReference type="Pfam" id="PF07539"/>
    </source>
</evidence>
<dbReference type="InterPro" id="IPR021133">
    <property type="entry name" value="HEAT_type_2"/>
</dbReference>
<dbReference type="STRING" id="1442368.A0A0D2DH59"/>
<dbReference type="OrthoDB" id="360653at2759"/>
<feature type="region of interest" description="Disordered" evidence="2">
    <location>
        <begin position="856"/>
        <end position="875"/>
    </location>
</feature>
<dbReference type="GO" id="GO:0030686">
    <property type="term" value="C:90S preribosome"/>
    <property type="evidence" value="ECO:0007669"/>
    <property type="project" value="TreeGrafter"/>
</dbReference>
<accession>A0A0D2DH59</accession>
<feature type="region of interest" description="Disordered" evidence="2">
    <location>
        <begin position="1"/>
        <end position="26"/>
    </location>
</feature>
<dbReference type="PANTHER" id="PTHR17695">
    <property type="entry name" value="SMALL SUBUNIT PROCESSOME COMPONENT 20 HOMOLOG"/>
    <property type="match status" value="1"/>
</dbReference>
<dbReference type="InterPro" id="IPR052575">
    <property type="entry name" value="SSU_processome_comp_20"/>
</dbReference>
<dbReference type="Pfam" id="PF07539">
    <property type="entry name" value="UTP20_N"/>
    <property type="match status" value="1"/>
</dbReference>
<feature type="compositionally biased region" description="Basic and acidic residues" evidence="2">
    <location>
        <begin position="2536"/>
        <end position="2560"/>
    </location>
</feature>